<evidence type="ECO:0008006" key="4">
    <source>
        <dbReference type="Google" id="ProtNLM"/>
    </source>
</evidence>
<dbReference type="InterPro" id="IPR013078">
    <property type="entry name" value="His_Pase_superF_clade-1"/>
</dbReference>
<reference evidence="2" key="1">
    <citation type="journal article" date="2020" name="Front. Microbiol.">
        <title>Gene regulatory networks of Penicillium echinulatum 2HH and Penicillium oxalicum 114-2 inferred by a computational biology approach.</title>
        <authorList>
            <person name="Lenz A.R."/>
            <person name="Galan-Vasquez E."/>
            <person name="Balbinot E."/>
            <person name="De Abreu F.P."/>
            <person name="De Oliveira N.S."/>
            <person name="Da Rosa L.O."/>
            <person name="De Avila E Silva S."/>
            <person name="Camassola M."/>
            <person name="Dillon A.J.P."/>
            <person name="Perez-Rueda E."/>
        </authorList>
    </citation>
    <scope>NUCLEOTIDE SEQUENCE</scope>
    <source>
        <strain evidence="2">S1M29</strain>
    </source>
</reference>
<dbReference type="InterPro" id="IPR029033">
    <property type="entry name" value="His_PPase_superfam"/>
</dbReference>
<organism evidence="2 3">
    <name type="scientific">Penicillium ucsense</name>
    <dbReference type="NCBI Taxonomy" id="2839758"/>
    <lineage>
        <taxon>Eukaryota</taxon>
        <taxon>Fungi</taxon>
        <taxon>Dikarya</taxon>
        <taxon>Ascomycota</taxon>
        <taxon>Pezizomycotina</taxon>
        <taxon>Eurotiomycetes</taxon>
        <taxon>Eurotiomycetidae</taxon>
        <taxon>Eurotiales</taxon>
        <taxon>Aspergillaceae</taxon>
        <taxon>Penicillium</taxon>
    </lineage>
</organism>
<dbReference type="PANTHER" id="PTHR48100">
    <property type="entry name" value="BROAD-SPECIFICITY PHOSPHATASE YOR283W-RELATED"/>
    <property type="match status" value="1"/>
</dbReference>
<dbReference type="SUPFAM" id="SSF53254">
    <property type="entry name" value="Phosphoglycerate mutase-like"/>
    <property type="match status" value="1"/>
</dbReference>
<evidence type="ECO:0000313" key="2">
    <source>
        <dbReference type="EMBL" id="KAF7715884.1"/>
    </source>
</evidence>
<proteinExistence type="predicted"/>
<dbReference type="InterPro" id="IPR050275">
    <property type="entry name" value="PGM_Phosphatase"/>
</dbReference>
<evidence type="ECO:0000256" key="1">
    <source>
        <dbReference type="SAM" id="MobiDB-lite"/>
    </source>
</evidence>
<protein>
    <recommendedName>
        <fullName evidence="4">Phosphoglycerate mutase</fullName>
    </recommendedName>
</protein>
<dbReference type="OrthoDB" id="4818801at2759"/>
<keyword evidence="3" id="KW-1185">Reference proteome</keyword>
<name>A0A8J8W296_9EURO</name>
<dbReference type="Proteomes" id="UP000631181">
    <property type="component" value="Unassembled WGS sequence"/>
</dbReference>
<dbReference type="Gene3D" id="3.40.50.1240">
    <property type="entry name" value="Phosphoglycerate mutase-like"/>
    <property type="match status" value="1"/>
</dbReference>
<feature type="region of interest" description="Disordered" evidence="1">
    <location>
        <begin position="255"/>
        <end position="276"/>
    </location>
</feature>
<dbReference type="CDD" id="cd07067">
    <property type="entry name" value="HP_PGM_like"/>
    <property type="match status" value="1"/>
</dbReference>
<dbReference type="SMART" id="SM00855">
    <property type="entry name" value="PGAM"/>
    <property type="match status" value="1"/>
</dbReference>
<dbReference type="AlphaFoldDB" id="A0A8J8W296"/>
<dbReference type="EMBL" id="WIWV01000050">
    <property type="protein sequence ID" value="KAF7715884.1"/>
    <property type="molecule type" value="Genomic_DNA"/>
</dbReference>
<keyword evidence="2" id="KW-0378">Hydrolase</keyword>
<dbReference type="GO" id="GO:0050278">
    <property type="term" value="F:sedoheptulose-bisphosphatase activity"/>
    <property type="evidence" value="ECO:0007669"/>
    <property type="project" value="TreeGrafter"/>
</dbReference>
<comment type="caution">
    <text evidence="2">The sequence shown here is derived from an EMBL/GenBank/DDBJ whole genome shotgun (WGS) entry which is preliminary data.</text>
</comment>
<dbReference type="GO" id="GO:0046390">
    <property type="term" value="P:ribose phosphate biosynthetic process"/>
    <property type="evidence" value="ECO:0007669"/>
    <property type="project" value="TreeGrafter"/>
</dbReference>
<accession>A0A8J8W296</accession>
<gene>
    <name evidence="2" type="ORF">PECM_006445</name>
</gene>
<evidence type="ECO:0000313" key="3">
    <source>
        <dbReference type="Proteomes" id="UP000631181"/>
    </source>
</evidence>
<sequence>MTAPTTSARVFLVRHGDTDWISGGKFASRTDVPLSKMGEKDIEFMRDRLVAENEMIDPTGIAKIYCSPRINARRTVEILGIGVHHHQHFQNQETGQKWRSESVIRGETADPYIHITKWLEEWDYGDYEGMTLHAITEKRIRDYGSGTWDIWTDGCPGGESPQQVTERLDELVREIRQVISSNSASWPGGQIIAHRSQHAQDVVCVAHGHILAALAIRWVGLPLDTGMMRLIFEPGGVGILGFEHDNINQPAILVGRKPGRPDREQRYETGVAQASR</sequence>
<dbReference type="Pfam" id="PF00300">
    <property type="entry name" value="His_Phos_1"/>
    <property type="match status" value="2"/>
</dbReference>
<dbReference type="PANTHER" id="PTHR48100:SF15">
    <property type="entry name" value="SEDOHEPTULOSE 1,7-BISPHOSPHATASE"/>
    <property type="match status" value="1"/>
</dbReference>